<accession>A0A8X6HKM9</accession>
<comment type="caution">
    <text evidence="2">The sequence shown here is derived from an EMBL/GenBank/DDBJ whole genome shotgun (WGS) entry which is preliminary data.</text>
</comment>
<evidence type="ECO:0000313" key="3">
    <source>
        <dbReference type="Proteomes" id="UP000887116"/>
    </source>
</evidence>
<reference evidence="2" key="1">
    <citation type="submission" date="2020-07" db="EMBL/GenBank/DDBJ databases">
        <title>Multicomponent nature underlies the extraordinary mechanical properties of spider dragline silk.</title>
        <authorList>
            <person name="Kono N."/>
            <person name="Nakamura H."/>
            <person name="Mori M."/>
            <person name="Yoshida Y."/>
            <person name="Ohtoshi R."/>
            <person name="Malay A.D."/>
            <person name="Moran D.A.P."/>
            <person name="Tomita M."/>
            <person name="Numata K."/>
            <person name="Arakawa K."/>
        </authorList>
    </citation>
    <scope>NUCLEOTIDE SEQUENCE</scope>
</reference>
<sequence length="84" mass="9761">MEVGQDWRRVEGRDGKKSPHKEDVSINTWAFECIRTWWIELLAPCIVWVLSPFSRSKGVGLRKNGVVQWGEKIIFLLEEEEACS</sequence>
<name>A0A8X6HKM9_TRICU</name>
<evidence type="ECO:0000256" key="1">
    <source>
        <dbReference type="SAM" id="MobiDB-lite"/>
    </source>
</evidence>
<proteinExistence type="predicted"/>
<evidence type="ECO:0000313" key="2">
    <source>
        <dbReference type="EMBL" id="GFQ76292.1"/>
    </source>
</evidence>
<organism evidence="2 3">
    <name type="scientific">Trichonephila clavata</name>
    <name type="common">Joro spider</name>
    <name type="synonym">Nephila clavata</name>
    <dbReference type="NCBI Taxonomy" id="2740835"/>
    <lineage>
        <taxon>Eukaryota</taxon>
        <taxon>Metazoa</taxon>
        <taxon>Ecdysozoa</taxon>
        <taxon>Arthropoda</taxon>
        <taxon>Chelicerata</taxon>
        <taxon>Arachnida</taxon>
        <taxon>Araneae</taxon>
        <taxon>Araneomorphae</taxon>
        <taxon>Entelegynae</taxon>
        <taxon>Araneoidea</taxon>
        <taxon>Nephilidae</taxon>
        <taxon>Trichonephila</taxon>
    </lineage>
</organism>
<feature type="region of interest" description="Disordered" evidence="1">
    <location>
        <begin position="1"/>
        <end position="21"/>
    </location>
</feature>
<dbReference type="EMBL" id="BMAO01031605">
    <property type="protein sequence ID" value="GFQ76292.1"/>
    <property type="molecule type" value="Genomic_DNA"/>
</dbReference>
<dbReference type="AlphaFoldDB" id="A0A8X6HKM9"/>
<gene>
    <name evidence="2" type="ORF">TNCT_594251</name>
</gene>
<protein>
    <submittedName>
        <fullName evidence="2">Uncharacterized protein</fullName>
    </submittedName>
</protein>
<dbReference type="Proteomes" id="UP000887116">
    <property type="component" value="Unassembled WGS sequence"/>
</dbReference>
<keyword evidence="3" id="KW-1185">Reference proteome</keyword>